<evidence type="ECO:0000313" key="2">
    <source>
        <dbReference type="Proteomes" id="UP000543030"/>
    </source>
</evidence>
<accession>A0A840RA36</accession>
<dbReference type="Pfam" id="PF01263">
    <property type="entry name" value="Aldose_epim"/>
    <property type="match status" value="1"/>
</dbReference>
<dbReference type="InterPro" id="IPR011013">
    <property type="entry name" value="Gal_mutarotase_sf_dom"/>
</dbReference>
<keyword evidence="2" id="KW-1185">Reference proteome</keyword>
<dbReference type="EC" id="5.1.3.3" evidence="1"/>
<protein>
    <submittedName>
        <fullName evidence="1">Aldose 1-epimerase</fullName>
        <ecNumber evidence="1">5.1.3.3</ecNumber>
    </submittedName>
</protein>
<dbReference type="CDD" id="cd09021">
    <property type="entry name" value="Aldose_epim_Ec_YphB"/>
    <property type="match status" value="1"/>
</dbReference>
<reference evidence="1 2" key="1">
    <citation type="submission" date="2020-08" db="EMBL/GenBank/DDBJ databases">
        <title>Genomic Encyclopedia of Type Strains, Phase IV (KMG-IV): sequencing the most valuable type-strain genomes for metagenomic binning, comparative biology and taxonomic classification.</title>
        <authorList>
            <person name="Goeker M."/>
        </authorList>
    </citation>
    <scope>NUCLEOTIDE SEQUENCE [LARGE SCALE GENOMIC DNA]</scope>
    <source>
        <strain evidence="1 2">DSM 18233</strain>
    </source>
</reference>
<dbReference type="InterPro" id="IPR008183">
    <property type="entry name" value="Aldose_1/G6P_1-epimerase"/>
</dbReference>
<name>A0A840RA36_9NEIS</name>
<dbReference type="Proteomes" id="UP000543030">
    <property type="component" value="Unassembled WGS sequence"/>
</dbReference>
<dbReference type="RefSeq" id="WP_184096590.1">
    <property type="nucleotide sequence ID" value="NZ_JACHHN010000001.1"/>
</dbReference>
<dbReference type="EMBL" id="JACHHN010000001">
    <property type="protein sequence ID" value="MBB5189464.1"/>
    <property type="molecule type" value="Genomic_DNA"/>
</dbReference>
<evidence type="ECO:0000313" key="1">
    <source>
        <dbReference type="EMBL" id="MBB5189464.1"/>
    </source>
</evidence>
<dbReference type="GO" id="GO:0005975">
    <property type="term" value="P:carbohydrate metabolic process"/>
    <property type="evidence" value="ECO:0007669"/>
    <property type="project" value="InterPro"/>
</dbReference>
<gene>
    <name evidence="1" type="ORF">HNQ50_000174</name>
</gene>
<dbReference type="AlphaFoldDB" id="A0A840RA36"/>
<keyword evidence="1" id="KW-0413">Isomerase</keyword>
<proteinExistence type="predicted"/>
<dbReference type="SUPFAM" id="SSF74650">
    <property type="entry name" value="Galactose mutarotase-like"/>
    <property type="match status" value="1"/>
</dbReference>
<comment type="caution">
    <text evidence="1">The sequence shown here is derived from an EMBL/GenBank/DDBJ whole genome shotgun (WGS) entry which is preliminary data.</text>
</comment>
<dbReference type="GO" id="GO:0030246">
    <property type="term" value="F:carbohydrate binding"/>
    <property type="evidence" value="ECO:0007669"/>
    <property type="project" value="InterPro"/>
</dbReference>
<dbReference type="InterPro" id="IPR014718">
    <property type="entry name" value="GH-type_carb-bd"/>
</dbReference>
<sequence>MPLTASLDDTALAPALIRLSCAEQTLLLAPAVGGSIYRYFSTYQGTEIHWLRPGTVQSLDEANPLLMGSFPLLPFCNRIRNGQASVGERPLHMAANMSDSPHTLHGHGWRLPWQVTTMTVNTATLTLEYPRGDWPWSFHASQRFEVTRQGLTVRMTLTNTDTAAMPAGLGHHPYFLRAADTLVQTDVEAMWAADAEVMPTRLEQPDLLDALRQGQFIDEVVLDNNFTGWSRSASVSWPQQRARLVMQADAPLDFFVLYVPPGLDHFCMEPVSNCTDWLNLTGQHPGKVGGAWLQPGETLSVRFVLAPERVGE</sequence>
<organism evidence="1 2">
    <name type="scientific">Silvimonas terrae</name>
    <dbReference type="NCBI Taxonomy" id="300266"/>
    <lineage>
        <taxon>Bacteria</taxon>
        <taxon>Pseudomonadati</taxon>
        <taxon>Pseudomonadota</taxon>
        <taxon>Betaproteobacteria</taxon>
        <taxon>Neisseriales</taxon>
        <taxon>Chitinibacteraceae</taxon>
        <taxon>Silvimonas</taxon>
    </lineage>
</organism>
<dbReference type="Gene3D" id="2.70.98.10">
    <property type="match status" value="1"/>
</dbReference>
<dbReference type="GO" id="GO:0004034">
    <property type="term" value="F:aldose 1-epimerase activity"/>
    <property type="evidence" value="ECO:0007669"/>
    <property type="project" value="UniProtKB-EC"/>
</dbReference>